<sequence>MNKVISSSILLVLQRLAERALGVISTLVLARLLTPDDFGIIAIAMLILWFTEALSNAGTSAYIIQKKSVSIEELNSAWTLDLILKSLSFLLIILSAPAVAILQENYSVGYVVCAVALTLPLVAIRNPGIWLLSREQSYSGIVKITVLGKVSGVFVSIPLAFYLQSFWAIVAGHLTSVAIKTVLSYKICDFRPSLNRDHILAQWQFSKWIIPQSLLGYFRNQVDTVVVSNRFSPSDLGAYNNLKYFASIPMLQILSPLAEPLHAEMGKVQNCRSEMRFQSDIAIKLLSFVGAPFASMFFVCSEPIVSLVLGDQWVKYHNVFSYFGLMIIPFILFSQSSRMLMVKSFTKQIFMYELFCTALIGASLLLLPINNVENFALFRISFESIMSVLFYCYATKKVFGNVSLITCITSFLPSTICILTLLSFNEGFLEQLGVFLQLFVLTLIDMIIVLVMFAVWYIVFASTREQNSIQKFSPLRKG</sequence>
<keyword evidence="3" id="KW-1003">Cell membrane</keyword>
<feature type="transmembrane region" description="Helical" evidence="7">
    <location>
        <begin position="319"/>
        <end position="337"/>
    </location>
</feature>
<organism evidence="8">
    <name type="scientific">Marinobacter sp. MMG032</name>
    <dbReference type="NCBI Taxonomy" id="3158548"/>
    <lineage>
        <taxon>Bacteria</taxon>
        <taxon>Pseudomonadati</taxon>
        <taxon>Pseudomonadota</taxon>
        <taxon>Gammaproteobacteria</taxon>
        <taxon>Pseudomonadales</taxon>
        <taxon>Marinobacteraceae</taxon>
        <taxon>Marinobacter</taxon>
    </lineage>
</organism>
<feature type="transmembrane region" description="Helical" evidence="7">
    <location>
        <begin position="140"/>
        <end position="161"/>
    </location>
</feature>
<feature type="transmembrane region" description="Helical" evidence="7">
    <location>
        <begin position="82"/>
        <end position="102"/>
    </location>
</feature>
<feature type="transmembrane region" description="Helical" evidence="7">
    <location>
        <begin position="375"/>
        <end position="394"/>
    </location>
</feature>
<gene>
    <name evidence="8" type="ORF">ABNF92_19430</name>
</gene>
<feature type="transmembrane region" description="Helical" evidence="7">
    <location>
        <begin position="108"/>
        <end position="128"/>
    </location>
</feature>
<evidence type="ECO:0000256" key="7">
    <source>
        <dbReference type="SAM" id="Phobius"/>
    </source>
</evidence>
<feature type="transmembrane region" description="Helical" evidence="7">
    <location>
        <begin position="167"/>
        <end position="188"/>
    </location>
</feature>
<dbReference type="KEGG" id="mamm:ABNF92_19430"/>
<comment type="subcellular location">
    <subcellularLocation>
        <location evidence="1">Cell membrane</location>
        <topology evidence="1">Multi-pass membrane protein</topology>
    </subcellularLocation>
</comment>
<comment type="similarity">
    <text evidence="2">Belongs to the polysaccharide synthase family.</text>
</comment>
<protein>
    <submittedName>
        <fullName evidence="8">Oligosaccharide flippase family protein</fullName>
    </submittedName>
</protein>
<dbReference type="Pfam" id="PF13440">
    <property type="entry name" value="Polysacc_synt_3"/>
    <property type="match status" value="1"/>
</dbReference>
<dbReference type="PANTHER" id="PTHR30250">
    <property type="entry name" value="PST FAMILY PREDICTED COLANIC ACID TRANSPORTER"/>
    <property type="match status" value="1"/>
</dbReference>
<keyword evidence="5 7" id="KW-1133">Transmembrane helix</keyword>
<feature type="transmembrane region" description="Helical" evidence="7">
    <location>
        <begin position="434"/>
        <end position="460"/>
    </location>
</feature>
<evidence type="ECO:0000256" key="2">
    <source>
        <dbReference type="ARBA" id="ARBA00007430"/>
    </source>
</evidence>
<dbReference type="RefSeq" id="WP_349343068.1">
    <property type="nucleotide sequence ID" value="NZ_CP157802.1"/>
</dbReference>
<evidence type="ECO:0000256" key="6">
    <source>
        <dbReference type="ARBA" id="ARBA00023136"/>
    </source>
</evidence>
<feature type="transmembrane region" description="Helical" evidence="7">
    <location>
        <begin position="401"/>
        <end position="422"/>
    </location>
</feature>
<name>A0AAU7MM47_9GAMM</name>
<evidence type="ECO:0000256" key="3">
    <source>
        <dbReference type="ARBA" id="ARBA00022475"/>
    </source>
</evidence>
<dbReference type="PANTHER" id="PTHR30250:SF10">
    <property type="entry name" value="LIPOPOLYSACCHARIDE BIOSYNTHESIS PROTEIN WZXC"/>
    <property type="match status" value="1"/>
</dbReference>
<evidence type="ECO:0000256" key="5">
    <source>
        <dbReference type="ARBA" id="ARBA00022989"/>
    </source>
</evidence>
<keyword evidence="4 7" id="KW-0812">Transmembrane</keyword>
<proteinExistence type="inferred from homology"/>
<feature type="transmembrane region" description="Helical" evidence="7">
    <location>
        <begin position="38"/>
        <end position="62"/>
    </location>
</feature>
<feature type="transmembrane region" description="Helical" evidence="7">
    <location>
        <begin position="281"/>
        <end position="299"/>
    </location>
</feature>
<reference evidence="8" key="1">
    <citation type="submission" date="2024-05" db="EMBL/GenBank/DDBJ databases">
        <title>Draft Genome Sequences of Flagellimonas sp. MMG031 and Marinobacter sp. MMG032 Isolated from the dinoflagellate Symbiodinium pilosum.</title>
        <authorList>
            <person name="Shikuma N.J."/>
            <person name="Farrell M.V."/>
        </authorList>
    </citation>
    <scope>NUCLEOTIDE SEQUENCE</scope>
    <source>
        <strain evidence="8">MMG032</strain>
    </source>
</reference>
<evidence type="ECO:0000313" key="8">
    <source>
        <dbReference type="EMBL" id="XBQ19583.1"/>
    </source>
</evidence>
<dbReference type="AlphaFoldDB" id="A0AAU7MM47"/>
<accession>A0AAU7MM47</accession>
<evidence type="ECO:0000256" key="1">
    <source>
        <dbReference type="ARBA" id="ARBA00004651"/>
    </source>
</evidence>
<dbReference type="GO" id="GO:0005886">
    <property type="term" value="C:plasma membrane"/>
    <property type="evidence" value="ECO:0007669"/>
    <property type="project" value="UniProtKB-SubCell"/>
</dbReference>
<dbReference type="EMBL" id="CP157802">
    <property type="protein sequence ID" value="XBQ19583.1"/>
    <property type="molecule type" value="Genomic_DNA"/>
</dbReference>
<feature type="transmembrane region" description="Helical" evidence="7">
    <location>
        <begin position="349"/>
        <end position="369"/>
    </location>
</feature>
<keyword evidence="6 7" id="KW-0472">Membrane</keyword>
<evidence type="ECO:0000256" key="4">
    <source>
        <dbReference type="ARBA" id="ARBA00022692"/>
    </source>
</evidence>
<dbReference type="InterPro" id="IPR050833">
    <property type="entry name" value="Poly_Biosynth_Transport"/>
</dbReference>